<organism evidence="2 3">
    <name type="scientific">Hortaea werneckii</name>
    <name type="common">Black yeast</name>
    <name type="synonym">Cladosporium werneckii</name>
    <dbReference type="NCBI Taxonomy" id="91943"/>
    <lineage>
        <taxon>Eukaryota</taxon>
        <taxon>Fungi</taxon>
        <taxon>Dikarya</taxon>
        <taxon>Ascomycota</taxon>
        <taxon>Pezizomycotina</taxon>
        <taxon>Dothideomycetes</taxon>
        <taxon>Dothideomycetidae</taxon>
        <taxon>Mycosphaerellales</taxon>
        <taxon>Teratosphaeriaceae</taxon>
        <taxon>Hortaea</taxon>
    </lineage>
</organism>
<feature type="compositionally biased region" description="Basic residues" evidence="1">
    <location>
        <begin position="56"/>
        <end position="67"/>
    </location>
</feature>
<reference evidence="2 3" key="1">
    <citation type="journal article" date="2018" name="BMC Genomics">
        <title>Genomic evidence for intraspecific hybridization in a clonal and extremely halotolerant yeast.</title>
        <authorList>
            <person name="Gostincar C."/>
            <person name="Stajich J.E."/>
            <person name="Zupancic J."/>
            <person name="Zalar P."/>
            <person name="Gunde-Cimerman N."/>
        </authorList>
    </citation>
    <scope>NUCLEOTIDE SEQUENCE [LARGE SCALE GENOMIC DNA]</scope>
    <source>
        <strain evidence="2 3">EXF-120</strain>
    </source>
</reference>
<feature type="compositionally biased region" description="Polar residues" evidence="1">
    <location>
        <begin position="10"/>
        <end position="53"/>
    </location>
</feature>
<protein>
    <submittedName>
        <fullName evidence="2">Uncharacterized protein</fullName>
    </submittedName>
</protein>
<feature type="region of interest" description="Disordered" evidence="1">
    <location>
        <begin position="1"/>
        <end position="67"/>
    </location>
</feature>
<accession>A0A3M7IAF4</accession>
<dbReference type="AlphaFoldDB" id="A0A3M7IAF4"/>
<evidence type="ECO:0000313" key="3">
    <source>
        <dbReference type="Proteomes" id="UP000281677"/>
    </source>
</evidence>
<dbReference type="Proteomes" id="UP000281677">
    <property type="component" value="Unassembled WGS sequence"/>
</dbReference>
<gene>
    <name evidence="2" type="ORF">D0859_13566</name>
</gene>
<dbReference type="EMBL" id="QWIT01000570">
    <property type="protein sequence ID" value="RMZ22418.1"/>
    <property type="molecule type" value="Genomic_DNA"/>
</dbReference>
<comment type="caution">
    <text evidence="2">The sequence shown here is derived from an EMBL/GenBank/DDBJ whole genome shotgun (WGS) entry which is preliminary data.</text>
</comment>
<evidence type="ECO:0000313" key="2">
    <source>
        <dbReference type="EMBL" id="RMZ22418.1"/>
    </source>
</evidence>
<evidence type="ECO:0000256" key="1">
    <source>
        <dbReference type="SAM" id="MobiDB-lite"/>
    </source>
</evidence>
<dbReference type="OrthoDB" id="3894032at2759"/>
<proteinExistence type="predicted"/>
<name>A0A3M7IAF4_HORWE</name>
<sequence length="67" mass="7333">MALKSPLMPSPTNGLSSAFSPYSDSPNSPAPYQNNFQTASNRLSLLPLTQTEPKAQKLKKTRKKKAK</sequence>